<feature type="domain" description="Glucosamine/galactosamine-6-phosphate isomerase" evidence="8">
    <location>
        <begin position="10"/>
        <end position="217"/>
    </location>
</feature>
<dbReference type="InterPro" id="IPR005900">
    <property type="entry name" value="6-phosphogluconolactonase_DevB"/>
</dbReference>
<evidence type="ECO:0000256" key="6">
    <source>
        <dbReference type="ARBA" id="ARBA00020337"/>
    </source>
</evidence>
<dbReference type="GO" id="GO:0017057">
    <property type="term" value="F:6-phosphogluconolactonase activity"/>
    <property type="evidence" value="ECO:0007669"/>
    <property type="project" value="UniProtKB-UniRule"/>
</dbReference>
<protein>
    <recommendedName>
        <fullName evidence="6 7">6-phosphogluconolactonase</fullName>
        <shortName evidence="7">6PGL</shortName>
        <ecNumber evidence="5 7">3.1.1.31</ecNumber>
    </recommendedName>
</protein>
<comment type="function">
    <text evidence="2 7">Hydrolysis of 6-phosphogluconolactone to 6-phosphogluconate.</text>
</comment>
<reference evidence="9 10" key="1">
    <citation type="submission" date="2018-06" db="EMBL/GenBank/DDBJ databases">
        <title>Extensive metabolic versatility and redundancy in microbially diverse, dynamic hydrothermal sediments.</title>
        <authorList>
            <person name="Dombrowski N."/>
            <person name="Teske A."/>
            <person name="Baker B.J."/>
        </authorList>
    </citation>
    <scope>NUCLEOTIDE SEQUENCE [LARGE SCALE GENOMIC DNA]</scope>
    <source>
        <strain evidence="9">B3_G15</strain>
    </source>
</reference>
<evidence type="ECO:0000256" key="7">
    <source>
        <dbReference type="RuleBase" id="RU365095"/>
    </source>
</evidence>
<dbReference type="SUPFAM" id="SSF100950">
    <property type="entry name" value="NagB/RpiA/CoA transferase-like"/>
    <property type="match status" value="1"/>
</dbReference>
<sequence>MRYQLFSYNNQKEMAIASARFLATMIKGFINTAGEAKIVLSGGNTPKLTYGLLAKERIRDSIDWEKVFFFWGDERYVPHNHRESNFRMAWSIFLSKLPNIGKNVFPIPTDLDTPEECAVEYEKTLKKFFIKREKVGGYPVFDIILLGVGADGHIASLFRNEDLEGKDRRWVIATEAPLKYTVRDRITMTLQVINNSKNCIILISGDDKKMVVEKIKALISKRIEQTR</sequence>
<comment type="similarity">
    <text evidence="4 7">Belongs to the glucosamine/galactosamine-6-phosphate isomerase family. 6-phosphogluconolactonase subfamily.</text>
</comment>
<dbReference type="InterPro" id="IPR039104">
    <property type="entry name" value="6PGL"/>
</dbReference>
<comment type="pathway">
    <text evidence="3 7">Carbohydrate degradation; pentose phosphate pathway; D-ribulose 5-phosphate from D-glucose 6-phosphate (oxidative stage): step 2/3.</text>
</comment>
<dbReference type="Pfam" id="PF01182">
    <property type="entry name" value="Glucosamine_iso"/>
    <property type="match status" value="1"/>
</dbReference>
<dbReference type="CDD" id="cd01400">
    <property type="entry name" value="6PGL"/>
    <property type="match status" value="1"/>
</dbReference>
<gene>
    <name evidence="7 9" type="primary">pgl</name>
    <name evidence="9" type="ORF">DRJ04_07530</name>
</gene>
<dbReference type="NCBIfam" id="TIGR01198">
    <property type="entry name" value="pgl"/>
    <property type="match status" value="1"/>
</dbReference>
<evidence type="ECO:0000256" key="5">
    <source>
        <dbReference type="ARBA" id="ARBA00013198"/>
    </source>
</evidence>
<dbReference type="Proteomes" id="UP000280417">
    <property type="component" value="Unassembled WGS sequence"/>
</dbReference>
<evidence type="ECO:0000256" key="3">
    <source>
        <dbReference type="ARBA" id="ARBA00004961"/>
    </source>
</evidence>
<evidence type="ECO:0000259" key="8">
    <source>
        <dbReference type="Pfam" id="PF01182"/>
    </source>
</evidence>
<dbReference type="EC" id="3.1.1.31" evidence="5 7"/>
<comment type="catalytic activity">
    <reaction evidence="1 7">
        <text>6-phospho-D-glucono-1,5-lactone + H2O = 6-phospho-D-gluconate + H(+)</text>
        <dbReference type="Rhea" id="RHEA:12556"/>
        <dbReference type="ChEBI" id="CHEBI:15377"/>
        <dbReference type="ChEBI" id="CHEBI:15378"/>
        <dbReference type="ChEBI" id="CHEBI:57955"/>
        <dbReference type="ChEBI" id="CHEBI:58759"/>
        <dbReference type="EC" id="3.1.1.31"/>
    </reaction>
</comment>
<dbReference type="InterPro" id="IPR037171">
    <property type="entry name" value="NagB/RpiA_transferase-like"/>
</dbReference>
<evidence type="ECO:0000256" key="2">
    <source>
        <dbReference type="ARBA" id="ARBA00002681"/>
    </source>
</evidence>
<feature type="non-terminal residue" evidence="9">
    <location>
        <position position="227"/>
    </location>
</feature>
<dbReference type="EMBL" id="QMQA01000225">
    <property type="protein sequence ID" value="RLE11722.1"/>
    <property type="molecule type" value="Genomic_DNA"/>
</dbReference>
<dbReference type="InterPro" id="IPR006148">
    <property type="entry name" value="Glc/Gal-6P_isomerase"/>
</dbReference>
<dbReference type="PANTHER" id="PTHR11054">
    <property type="entry name" value="6-PHOSPHOGLUCONOLACTONASE"/>
    <property type="match status" value="1"/>
</dbReference>
<evidence type="ECO:0000313" key="9">
    <source>
        <dbReference type="EMBL" id="RLE11722.1"/>
    </source>
</evidence>
<accession>A0A662DC77</accession>
<dbReference type="UniPathway" id="UPA00115">
    <property type="reaction ID" value="UER00409"/>
</dbReference>
<keyword evidence="7 9" id="KW-0378">Hydrolase</keyword>
<dbReference type="GO" id="GO:0005975">
    <property type="term" value="P:carbohydrate metabolic process"/>
    <property type="evidence" value="ECO:0007669"/>
    <property type="project" value="UniProtKB-UniRule"/>
</dbReference>
<comment type="caution">
    <text evidence="9">The sequence shown here is derived from an EMBL/GenBank/DDBJ whole genome shotgun (WGS) entry which is preliminary data.</text>
</comment>
<name>A0A662DC77_UNCAE</name>
<evidence type="ECO:0000256" key="4">
    <source>
        <dbReference type="ARBA" id="ARBA00010662"/>
    </source>
</evidence>
<proteinExistence type="inferred from homology"/>
<evidence type="ECO:0000313" key="10">
    <source>
        <dbReference type="Proteomes" id="UP000280417"/>
    </source>
</evidence>
<dbReference type="PANTHER" id="PTHR11054:SF0">
    <property type="entry name" value="6-PHOSPHOGLUCONOLACTONASE"/>
    <property type="match status" value="1"/>
</dbReference>
<dbReference type="AlphaFoldDB" id="A0A662DC77"/>
<evidence type="ECO:0000256" key="1">
    <source>
        <dbReference type="ARBA" id="ARBA00000832"/>
    </source>
</evidence>
<dbReference type="Gene3D" id="3.40.50.1360">
    <property type="match status" value="1"/>
</dbReference>
<dbReference type="GO" id="GO:0006098">
    <property type="term" value="P:pentose-phosphate shunt"/>
    <property type="evidence" value="ECO:0007669"/>
    <property type="project" value="UniProtKB-UniPathway"/>
</dbReference>
<organism evidence="9 10">
    <name type="scientific">Aerophobetes bacterium</name>
    <dbReference type="NCBI Taxonomy" id="2030807"/>
    <lineage>
        <taxon>Bacteria</taxon>
        <taxon>Candidatus Aerophobota</taxon>
    </lineage>
</organism>